<dbReference type="RefSeq" id="WP_158509011.1">
    <property type="nucleotide sequence ID" value="NZ_CP007130.1"/>
</dbReference>
<sequence length="190" mass="19756">MTATIAPFAPSARPSTPRVLGALGILGSPVFLAQWLAAPSSLKVPDTTAAALLGIVYLMGWACSAVALRRLRATGRGRGGAVILAVQLVGLSLAAGQQIQDALHAHPLGDVVYGVCDAAWPLSHLFMLVVGVAVLRARASGPGGGAGRRSPAGSRCRPRSSRWPWAGRARCSPRSRSSPRPRSARSAPRW</sequence>
<dbReference type="EMBL" id="CP007130">
    <property type="protein sequence ID" value="AHG93786.1"/>
    <property type="molecule type" value="Genomic_DNA"/>
</dbReference>
<dbReference type="HOGENOM" id="CLU_1426128_0_0_0"/>
<reference evidence="3 4" key="1">
    <citation type="journal article" date="2014" name="Genome Announc.">
        <title>Genome Sequence and Methylome of Soil Bacterium Gemmatirosa kalamazoonensis KBS708T, a Member of the Rarely Cultivated Gemmatimonadetes Phylum.</title>
        <authorList>
            <person name="Debruyn J.M."/>
            <person name="Radosevich M."/>
            <person name="Wommack K.E."/>
            <person name="Polson S.W."/>
            <person name="Hauser L.J."/>
            <person name="Fawaz M.N."/>
            <person name="Korlach J."/>
            <person name="Tsai Y.C."/>
        </authorList>
    </citation>
    <scope>NUCLEOTIDE SEQUENCE [LARGE SCALE GENOMIC DNA]</scope>
    <source>
        <strain evidence="3 4">KBS708</strain>
        <plasmid evidence="4">Plasmid 2</plasmid>
    </source>
</reference>
<gene>
    <name evidence="3" type="ORF">J421_6251</name>
</gene>
<feature type="compositionally biased region" description="Low complexity" evidence="1">
    <location>
        <begin position="148"/>
        <end position="170"/>
    </location>
</feature>
<dbReference type="AlphaFoldDB" id="W0RSX9"/>
<dbReference type="InParanoid" id="W0RSX9"/>
<feature type="compositionally biased region" description="Basic residues" evidence="1">
    <location>
        <begin position="171"/>
        <end position="183"/>
    </location>
</feature>
<evidence type="ECO:0000256" key="1">
    <source>
        <dbReference type="SAM" id="MobiDB-lite"/>
    </source>
</evidence>
<evidence type="ECO:0000256" key="2">
    <source>
        <dbReference type="SAM" id="Phobius"/>
    </source>
</evidence>
<evidence type="ECO:0000313" key="3">
    <source>
        <dbReference type="EMBL" id="AHG93786.1"/>
    </source>
</evidence>
<geneLocation type="plasmid" evidence="3 4">
    <name>2</name>
</geneLocation>
<dbReference type="KEGG" id="gba:J421_6251"/>
<keyword evidence="2" id="KW-0472">Membrane</keyword>
<dbReference type="eggNOG" id="ENOG50337XM">
    <property type="taxonomic scope" value="Bacteria"/>
</dbReference>
<feature type="transmembrane region" description="Helical" evidence="2">
    <location>
        <begin position="19"/>
        <end position="37"/>
    </location>
</feature>
<keyword evidence="2" id="KW-0812">Transmembrane</keyword>
<feature type="region of interest" description="Disordered" evidence="1">
    <location>
        <begin position="140"/>
        <end position="190"/>
    </location>
</feature>
<feature type="transmembrane region" description="Helical" evidence="2">
    <location>
        <begin position="119"/>
        <end position="139"/>
    </location>
</feature>
<feature type="transmembrane region" description="Helical" evidence="2">
    <location>
        <begin position="80"/>
        <end position="99"/>
    </location>
</feature>
<keyword evidence="4" id="KW-1185">Reference proteome</keyword>
<proteinExistence type="predicted"/>
<accession>W0RSX9</accession>
<dbReference type="Proteomes" id="UP000019151">
    <property type="component" value="Plasmid 2"/>
</dbReference>
<evidence type="ECO:0000313" key="4">
    <source>
        <dbReference type="Proteomes" id="UP000019151"/>
    </source>
</evidence>
<keyword evidence="3" id="KW-0614">Plasmid</keyword>
<keyword evidence="2" id="KW-1133">Transmembrane helix</keyword>
<protein>
    <submittedName>
        <fullName evidence="3">Uncharacterized protein</fullName>
    </submittedName>
</protein>
<feature type="transmembrane region" description="Helical" evidence="2">
    <location>
        <begin position="49"/>
        <end position="68"/>
    </location>
</feature>
<organism evidence="3 4">
    <name type="scientific">Gemmatirosa kalamazoonensis</name>
    <dbReference type="NCBI Taxonomy" id="861299"/>
    <lineage>
        <taxon>Bacteria</taxon>
        <taxon>Pseudomonadati</taxon>
        <taxon>Gemmatimonadota</taxon>
        <taxon>Gemmatimonadia</taxon>
        <taxon>Gemmatimonadales</taxon>
        <taxon>Gemmatimonadaceae</taxon>
        <taxon>Gemmatirosa</taxon>
    </lineage>
</organism>
<name>W0RSX9_9BACT</name>